<protein>
    <recommendedName>
        <fullName evidence="2">Integrase catalytic domain-containing protein</fullName>
    </recommendedName>
</protein>
<dbReference type="InterPro" id="IPR050951">
    <property type="entry name" value="Retrovirus_Pol_polyprotein"/>
</dbReference>
<name>A0AAQ3MGN8_VIGMU</name>
<dbReference type="InterPro" id="IPR012337">
    <property type="entry name" value="RNaseH-like_sf"/>
</dbReference>
<evidence type="ECO:0000259" key="2">
    <source>
        <dbReference type="PROSITE" id="PS50994"/>
    </source>
</evidence>
<dbReference type="InterPro" id="IPR043128">
    <property type="entry name" value="Rev_trsase/Diguanyl_cyclase"/>
</dbReference>
<dbReference type="InterPro" id="IPR036397">
    <property type="entry name" value="RNaseH_sf"/>
</dbReference>
<dbReference type="Gene3D" id="3.30.420.10">
    <property type="entry name" value="Ribonuclease H-like superfamily/Ribonuclease H"/>
    <property type="match status" value="1"/>
</dbReference>
<organism evidence="3 4">
    <name type="scientific">Vigna mungo</name>
    <name type="common">Black gram</name>
    <name type="synonym">Phaseolus mungo</name>
    <dbReference type="NCBI Taxonomy" id="3915"/>
    <lineage>
        <taxon>Eukaryota</taxon>
        <taxon>Viridiplantae</taxon>
        <taxon>Streptophyta</taxon>
        <taxon>Embryophyta</taxon>
        <taxon>Tracheophyta</taxon>
        <taxon>Spermatophyta</taxon>
        <taxon>Magnoliopsida</taxon>
        <taxon>eudicotyledons</taxon>
        <taxon>Gunneridae</taxon>
        <taxon>Pentapetalae</taxon>
        <taxon>rosids</taxon>
        <taxon>fabids</taxon>
        <taxon>Fabales</taxon>
        <taxon>Fabaceae</taxon>
        <taxon>Papilionoideae</taxon>
        <taxon>50 kb inversion clade</taxon>
        <taxon>NPAAA clade</taxon>
        <taxon>indigoferoid/millettioid clade</taxon>
        <taxon>Phaseoleae</taxon>
        <taxon>Vigna</taxon>
    </lineage>
</organism>
<reference evidence="3 4" key="1">
    <citation type="journal article" date="2023" name="Life. Sci Alliance">
        <title>Evolutionary insights into 3D genome organization and epigenetic landscape of Vigna mungo.</title>
        <authorList>
            <person name="Junaid A."/>
            <person name="Singh B."/>
            <person name="Bhatia S."/>
        </authorList>
    </citation>
    <scope>NUCLEOTIDE SEQUENCE [LARGE SCALE GENOMIC DNA]</scope>
    <source>
        <strain evidence="3">Urdbean</strain>
    </source>
</reference>
<dbReference type="AlphaFoldDB" id="A0AAQ3MGN8"/>
<dbReference type="PANTHER" id="PTHR37984:SF5">
    <property type="entry name" value="PROTEIN NYNRIN-LIKE"/>
    <property type="match status" value="1"/>
</dbReference>
<dbReference type="Proteomes" id="UP001374535">
    <property type="component" value="Chromosome 11"/>
</dbReference>
<dbReference type="InterPro" id="IPR001584">
    <property type="entry name" value="Integrase_cat-core"/>
</dbReference>
<dbReference type="Gene3D" id="3.10.20.370">
    <property type="match status" value="1"/>
</dbReference>
<evidence type="ECO:0000256" key="1">
    <source>
        <dbReference type="ARBA" id="ARBA00023268"/>
    </source>
</evidence>
<keyword evidence="4" id="KW-1185">Reference proteome</keyword>
<dbReference type="SUPFAM" id="SSF56672">
    <property type="entry name" value="DNA/RNA polymerases"/>
    <property type="match status" value="1"/>
</dbReference>
<feature type="domain" description="Integrase catalytic" evidence="2">
    <location>
        <begin position="472"/>
        <end position="604"/>
    </location>
</feature>
<dbReference type="PROSITE" id="PS50994">
    <property type="entry name" value="INTEGRASE"/>
    <property type="match status" value="1"/>
</dbReference>
<dbReference type="SUPFAM" id="SSF53098">
    <property type="entry name" value="Ribonuclease H-like"/>
    <property type="match status" value="1"/>
</dbReference>
<dbReference type="EMBL" id="CP144690">
    <property type="protein sequence ID" value="WVY90886.1"/>
    <property type="molecule type" value="Genomic_DNA"/>
</dbReference>
<dbReference type="GO" id="GO:0003824">
    <property type="term" value="F:catalytic activity"/>
    <property type="evidence" value="ECO:0007669"/>
    <property type="project" value="UniProtKB-KW"/>
</dbReference>
<evidence type="ECO:0000313" key="3">
    <source>
        <dbReference type="EMBL" id="WVY90886.1"/>
    </source>
</evidence>
<dbReference type="Gene3D" id="3.10.10.10">
    <property type="entry name" value="HIV Type 1 Reverse Transcriptase, subunit A, domain 1"/>
    <property type="match status" value="1"/>
</dbReference>
<dbReference type="GO" id="GO:0003676">
    <property type="term" value="F:nucleic acid binding"/>
    <property type="evidence" value="ECO:0007669"/>
    <property type="project" value="InterPro"/>
</dbReference>
<evidence type="ECO:0000313" key="4">
    <source>
        <dbReference type="Proteomes" id="UP001374535"/>
    </source>
</evidence>
<keyword evidence="1" id="KW-0511">Multifunctional enzyme</keyword>
<proteinExistence type="predicted"/>
<dbReference type="CDD" id="cd09274">
    <property type="entry name" value="RNase_HI_RT_Ty3"/>
    <property type="match status" value="1"/>
</dbReference>
<dbReference type="CDD" id="cd01647">
    <property type="entry name" value="RT_LTR"/>
    <property type="match status" value="1"/>
</dbReference>
<dbReference type="PANTHER" id="PTHR37984">
    <property type="entry name" value="PROTEIN CBG26694"/>
    <property type="match status" value="1"/>
</dbReference>
<dbReference type="Gene3D" id="3.30.70.270">
    <property type="match status" value="1"/>
</dbReference>
<dbReference type="GO" id="GO:0015074">
    <property type="term" value="P:DNA integration"/>
    <property type="evidence" value="ECO:0007669"/>
    <property type="project" value="InterPro"/>
</dbReference>
<accession>A0AAQ3MGN8</accession>
<dbReference type="InterPro" id="IPR041577">
    <property type="entry name" value="RT_RNaseH_2"/>
</dbReference>
<dbReference type="InterPro" id="IPR043502">
    <property type="entry name" value="DNA/RNA_pol_sf"/>
</dbReference>
<dbReference type="FunFam" id="3.30.70.270:FF:000020">
    <property type="entry name" value="Transposon Tf2-6 polyprotein-like Protein"/>
    <property type="match status" value="1"/>
</dbReference>
<dbReference type="Pfam" id="PF17919">
    <property type="entry name" value="RT_RNaseH_2"/>
    <property type="match status" value="1"/>
</dbReference>
<sequence length="604" mass="68575">MVQTDAIAEIYNLQVLDENVNSGTLMAVQTDMEPELALLLQTYGSVFYTPHTLTPHRSHDHAIPLLEGSSPVKVKPYRYPHSKKEEIEKLVEGMLKDGIIQHSKSPFSSPIILVKKKDGSWRVCTDYRALNAITIKDSFPIPTVDELIDEIFVMSFGLTNAPASFQSLMNNIFQGLLRRFVFGFGVTQIDYLGHTLSGSGVAMDDSKLVAVRAWPQPSNLKQLRGFLGLIGYYRRFVKQYASIVAPLTELLKKDGFHWTEKATAAFEQLKLAMTFAPILAIPNFKEPFVLETDASGMVVGVVLSQNQHPIAYFSKKMSHRMQKQSAYVRELYAVTETLAKFRHYLLGHHFWLPKFLRYDFEIQYKAGKDNIPTDALSRSFFMAWSEPQCIWLQQLVELTKTYLKLSNLYSQCIQGQGPNSEYSVKDGILFWKGRILVPNNSTLINQILQEFHNSKIGGHAAKVDHTLPKGILQLLPIPQQVWEDIAMDFITHLSAVTGYTTIMVVIDRLSKFSYFIPLKSDFSNKSVAEAFIAQVVKIHGIPKSIISDRDRVFISSFWQHLFKSQGTTLAMGSAYHPQSDGQMENLNKTLEMYLRCYVYENPKS</sequence>
<gene>
    <name evidence="3" type="ORF">V8G54_036400</name>
</gene>